<dbReference type="InterPro" id="IPR011032">
    <property type="entry name" value="GroES-like_sf"/>
</dbReference>
<evidence type="ECO:0000256" key="5">
    <source>
        <dbReference type="ARBA" id="ARBA00024074"/>
    </source>
</evidence>
<dbReference type="SUPFAM" id="SSF50129">
    <property type="entry name" value="GroES-like"/>
    <property type="match status" value="1"/>
</dbReference>
<evidence type="ECO:0000259" key="8">
    <source>
        <dbReference type="SMART" id="SM00829"/>
    </source>
</evidence>
<evidence type="ECO:0000256" key="2">
    <source>
        <dbReference type="ARBA" id="ARBA00022723"/>
    </source>
</evidence>
<organism evidence="9 10">
    <name type="scientific">Streptomyces siamensis</name>
    <dbReference type="NCBI Taxonomy" id="1274986"/>
    <lineage>
        <taxon>Bacteria</taxon>
        <taxon>Bacillati</taxon>
        <taxon>Actinomycetota</taxon>
        <taxon>Actinomycetes</taxon>
        <taxon>Kitasatosporales</taxon>
        <taxon>Streptomycetaceae</taxon>
        <taxon>Streptomyces</taxon>
    </lineage>
</organism>
<dbReference type="SMART" id="SM00829">
    <property type="entry name" value="PKS_ER"/>
    <property type="match status" value="1"/>
</dbReference>
<reference evidence="10" key="1">
    <citation type="journal article" date="2019" name="Int. J. Syst. Evol. Microbiol.">
        <title>The Global Catalogue of Microorganisms (GCM) 10K type strain sequencing project: providing services to taxonomists for standard genome sequencing and annotation.</title>
        <authorList>
            <consortium name="The Broad Institute Genomics Platform"/>
            <consortium name="The Broad Institute Genome Sequencing Center for Infectious Disease"/>
            <person name="Wu L."/>
            <person name="Ma J."/>
        </authorList>
    </citation>
    <scope>NUCLEOTIDE SEQUENCE [LARGE SCALE GENOMIC DNA]</scope>
    <source>
        <strain evidence="10">JCM 18409</strain>
    </source>
</reference>
<comment type="cofactor">
    <cofactor evidence="1 7">
        <name>Zn(2+)</name>
        <dbReference type="ChEBI" id="CHEBI:29105"/>
    </cofactor>
</comment>
<keyword evidence="4" id="KW-0560">Oxidoreductase</keyword>
<dbReference type="Pfam" id="PF08240">
    <property type="entry name" value="ADH_N"/>
    <property type="match status" value="1"/>
</dbReference>
<evidence type="ECO:0000256" key="3">
    <source>
        <dbReference type="ARBA" id="ARBA00022833"/>
    </source>
</evidence>
<evidence type="ECO:0000256" key="4">
    <source>
        <dbReference type="ARBA" id="ARBA00023002"/>
    </source>
</evidence>
<dbReference type="EMBL" id="BAABKB010000023">
    <property type="protein sequence ID" value="GAA5023879.1"/>
    <property type="molecule type" value="Genomic_DNA"/>
</dbReference>
<evidence type="ECO:0000256" key="1">
    <source>
        <dbReference type="ARBA" id="ARBA00001947"/>
    </source>
</evidence>
<dbReference type="PANTHER" id="PTHR42683">
    <property type="entry name" value="ALDEHYDE REDUCTASE"/>
    <property type="match status" value="1"/>
</dbReference>
<evidence type="ECO:0000313" key="9">
    <source>
        <dbReference type="EMBL" id="GAA5023879.1"/>
    </source>
</evidence>
<dbReference type="InterPro" id="IPR036291">
    <property type="entry name" value="NAD(P)-bd_dom_sf"/>
</dbReference>
<dbReference type="PROSITE" id="PS00059">
    <property type="entry name" value="ADH_ZINC"/>
    <property type="match status" value="1"/>
</dbReference>
<name>A0ABP9J8A0_9ACTN</name>
<keyword evidence="2 7" id="KW-0479">Metal-binding</keyword>
<dbReference type="RefSeq" id="WP_425589310.1">
    <property type="nucleotide sequence ID" value="NZ_BAABKB010000023.1"/>
</dbReference>
<comment type="similarity">
    <text evidence="7">Belongs to the zinc-containing alcohol dehydrogenase family.</text>
</comment>
<sequence>MRKGFTVPTTVKAFGAHAVRQPLVPLTIQRRDVGPHDVKLDILYCGICHSDMNYVGGEFGPLPTNPLVPGHEIVGRVTETGSEVTRHQVGDLVGIGCMVNSCRACENCRAGQEQYCLNGHTLVFGSPDPAEPGAHTQGGYSEAIVAPEDSVVRIPDTLDPAAAAPLLCAGITVYAPLKRYGAAPGTKVAVVGLGGLGHLGVKMAKAMGAEVTVLSRSDRKREAAATLGADHYAVTGDGSAFTDLANTFDIILNTVSAPVALTDYLGMLRLHGTMVSVGVTTQPMPLDVFPLLQNGRAYAGSLFGGIAETQEMLDFAAEHGVSADIELIDAQDINTAYERILASDVRYRFVIDGRTFAEPKS</sequence>
<gene>
    <name evidence="9" type="ORF">GCM10023335_56970</name>
</gene>
<dbReference type="Gene3D" id="3.90.180.10">
    <property type="entry name" value="Medium-chain alcohol dehydrogenases, catalytic domain"/>
    <property type="match status" value="1"/>
</dbReference>
<dbReference type="Proteomes" id="UP001501759">
    <property type="component" value="Unassembled WGS sequence"/>
</dbReference>
<protein>
    <recommendedName>
        <fullName evidence="5">alcohol dehydrogenase (NADP(+))</fullName>
        <ecNumber evidence="5">1.1.1.2</ecNumber>
    </recommendedName>
</protein>
<dbReference type="Gene3D" id="3.40.50.720">
    <property type="entry name" value="NAD(P)-binding Rossmann-like Domain"/>
    <property type="match status" value="1"/>
</dbReference>
<comment type="caution">
    <text evidence="9">The sequence shown here is derived from an EMBL/GenBank/DDBJ whole genome shotgun (WGS) entry which is preliminary data.</text>
</comment>
<dbReference type="InterPro" id="IPR047109">
    <property type="entry name" value="CAD-like"/>
</dbReference>
<evidence type="ECO:0000256" key="7">
    <source>
        <dbReference type="RuleBase" id="RU361277"/>
    </source>
</evidence>
<comment type="catalytic activity">
    <reaction evidence="6">
        <text>a primary alcohol + NADP(+) = an aldehyde + NADPH + H(+)</text>
        <dbReference type="Rhea" id="RHEA:15937"/>
        <dbReference type="ChEBI" id="CHEBI:15378"/>
        <dbReference type="ChEBI" id="CHEBI:15734"/>
        <dbReference type="ChEBI" id="CHEBI:17478"/>
        <dbReference type="ChEBI" id="CHEBI:57783"/>
        <dbReference type="ChEBI" id="CHEBI:58349"/>
        <dbReference type="EC" id="1.1.1.2"/>
    </reaction>
</comment>
<accession>A0ABP9J8A0</accession>
<dbReference type="InterPro" id="IPR002328">
    <property type="entry name" value="ADH_Zn_CS"/>
</dbReference>
<evidence type="ECO:0000256" key="6">
    <source>
        <dbReference type="ARBA" id="ARBA00048262"/>
    </source>
</evidence>
<evidence type="ECO:0000313" key="10">
    <source>
        <dbReference type="Proteomes" id="UP001501759"/>
    </source>
</evidence>
<keyword evidence="3 7" id="KW-0862">Zinc</keyword>
<dbReference type="CDD" id="cd05283">
    <property type="entry name" value="CAD1"/>
    <property type="match status" value="1"/>
</dbReference>
<keyword evidence="10" id="KW-1185">Reference proteome</keyword>
<dbReference type="SUPFAM" id="SSF51735">
    <property type="entry name" value="NAD(P)-binding Rossmann-fold domains"/>
    <property type="match status" value="1"/>
</dbReference>
<dbReference type="InterPro" id="IPR013154">
    <property type="entry name" value="ADH-like_N"/>
</dbReference>
<dbReference type="Pfam" id="PF00107">
    <property type="entry name" value="ADH_zinc_N"/>
    <property type="match status" value="1"/>
</dbReference>
<dbReference type="EC" id="1.1.1.2" evidence="5"/>
<proteinExistence type="inferred from homology"/>
<dbReference type="InterPro" id="IPR020843">
    <property type="entry name" value="ER"/>
</dbReference>
<dbReference type="InterPro" id="IPR013149">
    <property type="entry name" value="ADH-like_C"/>
</dbReference>
<feature type="domain" description="Enoyl reductase (ER)" evidence="8">
    <location>
        <begin position="18"/>
        <end position="351"/>
    </location>
</feature>